<evidence type="ECO:0000256" key="6">
    <source>
        <dbReference type="ARBA" id="ARBA00022833"/>
    </source>
</evidence>
<keyword evidence="3" id="KW-0808">Transferase</keyword>
<protein>
    <recommendedName>
        <fullName evidence="1">DNA-directed RNA polymerase</fullName>
        <ecNumber evidence="1">2.7.7.6</ecNumber>
    </recommendedName>
</protein>
<dbReference type="InterPro" id="IPR007083">
    <property type="entry name" value="RNA_pol_Rpb1_4"/>
</dbReference>
<dbReference type="EC" id="2.7.7.6" evidence="1"/>
<dbReference type="GO" id="GO:0046872">
    <property type="term" value="F:metal ion binding"/>
    <property type="evidence" value="ECO:0007669"/>
    <property type="project" value="UniProtKB-KW"/>
</dbReference>
<evidence type="ECO:0000256" key="2">
    <source>
        <dbReference type="ARBA" id="ARBA00022478"/>
    </source>
</evidence>
<feature type="domain" description="RNA polymerase Rpb1" evidence="8">
    <location>
        <begin position="113"/>
        <end position="168"/>
    </location>
</feature>
<organism evidence="9 10">
    <name type="scientific">Mikania micrantha</name>
    <name type="common">bitter vine</name>
    <dbReference type="NCBI Taxonomy" id="192012"/>
    <lineage>
        <taxon>Eukaryota</taxon>
        <taxon>Viridiplantae</taxon>
        <taxon>Streptophyta</taxon>
        <taxon>Embryophyta</taxon>
        <taxon>Tracheophyta</taxon>
        <taxon>Spermatophyta</taxon>
        <taxon>Magnoliopsida</taxon>
        <taxon>eudicotyledons</taxon>
        <taxon>Gunneridae</taxon>
        <taxon>Pentapetalae</taxon>
        <taxon>asterids</taxon>
        <taxon>campanulids</taxon>
        <taxon>Asterales</taxon>
        <taxon>Asteraceae</taxon>
        <taxon>Asteroideae</taxon>
        <taxon>Heliantheae alliance</taxon>
        <taxon>Eupatorieae</taxon>
        <taxon>Mikania</taxon>
    </lineage>
</organism>
<evidence type="ECO:0000256" key="4">
    <source>
        <dbReference type="ARBA" id="ARBA00022695"/>
    </source>
</evidence>
<dbReference type="OrthoDB" id="1303717at2759"/>
<accession>A0A5N6MDG4</accession>
<evidence type="ECO:0000256" key="5">
    <source>
        <dbReference type="ARBA" id="ARBA00022723"/>
    </source>
</evidence>
<dbReference type="AlphaFoldDB" id="A0A5N6MDG4"/>
<dbReference type="GO" id="GO:0000428">
    <property type="term" value="C:DNA-directed RNA polymerase complex"/>
    <property type="evidence" value="ECO:0007669"/>
    <property type="project" value="UniProtKB-KW"/>
</dbReference>
<proteinExistence type="predicted"/>
<dbReference type="GO" id="GO:0003677">
    <property type="term" value="F:DNA binding"/>
    <property type="evidence" value="ECO:0007669"/>
    <property type="project" value="InterPro"/>
</dbReference>
<evidence type="ECO:0000256" key="7">
    <source>
        <dbReference type="ARBA" id="ARBA00023163"/>
    </source>
</evidence>
<dbReference type="PANTHER" id="PTHR48443:SF2">
    <property type="entry name" value="DNA-DIRECTED RNA POLYMERASE SUBUNIT BETA"/>
    <property type="match status" value="1"/>
</dbReference>
<dbReference type="EMBL" id="SZYD01000016">
    <property type="protein sequence ID" value="KAD3338547.1"/>
    <property type="molecule type" value="Genomic_DNA"/>
</dbReference>
<evidence type="ECO:0000256" key="1">
    <source>
        <dbReference type="ARBA" id="ARBA00012418"/>
    </source>
</evidence>
<evidence type="ECO:0000313" key="10">
    <source>
        <dbReference type="Proteomes" id="UP000326396"/>
    </source>
</evidence>
<dbReference type="GO" id="GO:0003899">
    <property type="term" value="F:DNA-directed RNA polymerase activity"/>
    <property type="evidence" value="ECO:0007669"/>
    <property type="project" value="UniProtKB-EC"/>
</dbReference>
<keyword evidence="2" id="KW-0240">DNA-directed RNA polymerase</keyword>
<name>A0A5N6MDG4_9ASTR</name>
<keyword evidence="10" id="KW-1185">Reference proteome</keyword>
<evidence type="ECO:0000256" key="3">
    <source>
        <dbReference type="ARBA" id="ARBA00022679"/>
    </source>
</evidence>
<gene>
    <name evidence="9" type="ORF">E3N88_34068</name>
</gene>
<dbReference type="GO" id="GO:0006351">
    <property type="term" value="P:DNA-templated transcription"/>
    <property type="evidence" value="ECO:0007669"/>
    <property type="project" value="InterPro"/>
</dbReference>
<dbReference type="InterPro" id="IPR038120">
    <property type="entry name" value="Rpb1_funnel_sf"/>
</dbReference>
<dbReference type="SUPFAM" id="SSF64484">
    <property type="entry name" value="beta and beta-prime subunits of DNA dependent RNA-polymerase"/>
    <property type="match status" value="1"/>
</dbReference>
<dbReference type="Gene3D" id="1.10.132.30">
    <property type="match status" value="1"/>
</dbReference>
<sequence>MVEYSCEIFSDFAQLTLGKAKWLLLLKHRIRHRRAANVTEATGDLYERYLFLSLSLSVSKVSIAWNSNLISAASISLGIDDLLTIPSKRWLVQDAEQQSFILEKHHHYGNVHAVEKLRQSIEIWYATSEYLRQEMTPNFRMTDPFNPVHIMSFSGARGNASQVGFLMGLWECEEGRLIPSASKNFRRKKREAGVREPGGAGESNTPSRVLIFMVEIGPIGEVEKTIQRRQARETKGIKDALRTYVSIFRFLHSRCLRREYGFHQIDCPHSLIRSNPRLLA</sequence>
<keyword evidence="4" id="KW-0548">Nucleotidyltransferase</keyword>
<dbReference type="Pfam" id="PF05000">
    <property type="entry name" value="RNA_pol_Rpb1_4"/>
    <property type="match status" value="1"/>
</dbReference>
<dbReference type="PANTHER" id="PTHR48443">
    <property type="entry name" value="DNA-DIRECTED RNA POLYMERASE SUBUNIT BETA"/>
    <property type="match status" value="1"/>
</dbReference>
<evidence type="ECO:0000313" key="9">
    <source>
        <dbReference type="EMBL" id="KAD3338547.1"/>
    </source>
</evidence>
<reference evidence="9 10" key="1">
    <citation type="submission" date="2019-05" db="EMBL/GenBank/DDBJ databases">
        <title>Mikania micrantha, genome provides insights into the molecular mechanism of rapid growth.</title>
        <authorList>
            <person name="Liu B."/>
        </authorList>
    </citation>
    <scope>NUCLEOTIDE SEQUENCE [LARGE SCALE GENOMIC DNA]</scope>
    <source>
        <strain evidence="9">NLD-2019</strain>
        <tissue evidence="9">Leaf</tissue>
    </source>
</reference>
<keyword evidence="6" id="KW-0862">Zinc</keyword>
<dbReference type="Proteomes" id="UP000326396">
    <property type="component" value="Linkage Group LG6"/>
</dbReference>
<keyword evidence="5" id="KW-0479">Metal-binding</keyword>
<keyword evidence="7" id="KW-0804">Transcription</keyword>
<evidence type="ECO:0000259" key="8">
    <source>
        <dbReference type="Pfam" id="PF05000"/>
    </source>
</evidence>
<comment type="caution">
    <text evidence="9">The sequence shown here is derived from an EMBL/GenBank/DDBJ whole genome shotgun (WGS) entry which is preliminary data.</text>
</comment>